<name>A0AAD9FSG5_PAPLA</name>
<feature type="compositionally biased region" description="Basic residues" evidence="1">
    <location>
        <begin position="104"/>
        <end position="119"/>
    </location>
</feature>
<evidence type="ECO:0000256" key="1">
    <source>
        <dbReference type="SAM" id="MobiDB-lite"/>
    </source>
</evidence>
<dbReference type="InterPro" id="IPR018824">
    <property type="entry name" value="Conidiation-specific_6"/>
</dbReference>
<dbReference type="InterPro" id="IPR052670">
    <property type="entry name" value="UPF0654_domain"/>
</dbReference>
<evidence type="ECO:0000313" key="2">
    <source>
        <dbReference type="EMBL" id="KAK1925354.1"/>
    </source>
</evidence>
<protein>
    <submittedName>
        <fullName evidence="2">Conidiation protein 6-domain-containing protein</fullName>
    </submittedName>
</protein>
<dbReference type="PANTHER" id="PTHR36576">
    <property type="entry name" value="UPF0654 PROTEIN C11D3.01C-RELATED"/>
    <property type="match status" value="1"/>
</dbReference>
<organism evidence="2 3">
    <name type="scientific">Papiliotrema laurentii</name>
    <name type="common">Cryptococcus laurentii</name>
    <dbReference type="NCBI Taxonomy" id="5418"/>
    <lineage>
        <taxon>Eukaryota</taxon>
        <taxon>Fungi</taxon>
        <taxon>Dikarya</taxon>
        <taxon>Basidiomycota</taxon>
        <taxon>Agaricomycotina</taxon>
        <taxon>Tremellomycetes</taxon>
        <taxon>Tremellales</taxon>
        <taxon>Rhynchogastremaceae</taxon>
        <taxon>Papiliotrema</taxon>
    </lineage>
</organism>
<comment type="caution">
    <text evidence="2">The sequence shown here is derived from an EMBL/GenBank/DDBJ whole genome shotgun (WGS) entry which is preliminary data.</text>
</comment>
<dbReference type="Pfam" id="PF10346">
    <property type="entry name" value="Con-6"/>
    <property type="match status" value="4"/>
</dbReference>
<dbReference type="Proteomes" id="UP001182556">
    <property type="component" value="Unassembled WGS sequence"/>
</dbReference>
<gene>
    <name evidence="2" type="ORF">DB88DRAFT_483671</name>
</gene>
<dbReference type="AlphaFoldDB" id="A0AAD9FSG5"/>
<reference evidence="2" key="1">
    <citation type="submission" date="2023-02" db="EMBL/GenBank/DDBJ databases">
        <title>Identification and recombinant expression of a fungal hydrolase from Papiliotrema laurentii that hydrolyzes apple cutin and clears colloidal polyester polyurethane.</title>
        <authorList>
            <consortium name="DOE Joint Genome Institute"/>
            <person name="Roman V.A."/>
            <person name="Bojanowski C."/>
            <person name="Crable B.R."/>
            <person name="Wagner D.N."/>
            <person name="Hung C.S."/>
            <person name="Nadeau L.J."/>
            <person name="Schratz L."/>
            <person name="Haridas S."/>
            <person name="Pangilinan J."/>
            <person name="Lipzen A."/>
            <person name="Na H."/>
            <person name="Yan M."/>
            <person name="Ng V."/>
            <person name="Grigoriev I.V."/>
            <person name="Spatafora J.W."/>
            <person name="Barlow D."/>
            <person name="Biffinger J."/>
            <person name="Kelley-Loughnane N."/>
            <person name="Varaljay V.A."/>
            <person name="Crookes-Goodson W.J."/>
        </authorList>
    </citation>
    <scope>NUCLEOTIDE SEQUENCE</scope>
    <source>
        <strain evidence="2">5307AH</strain>
    </source>
</reference>
<keyword evidence="3" id="KW-1185">Reference proteome</keyword>
<feature type="region of interest" description="Disordered" evidence="1">
    <location>
        <begin position="96"/>
        <end position="119"/>
    </location>
</feature>
<dbReference type="GO" id="GO:0005737">
    <property type="term" value="C:cytoplasm"/>
    <property type="evidence" value="ECO:0007669"/>
    <property type="project" value="TreeGrafter"/>
</dbReference>
<sequence length="210" mass="22928">MATEQEHENRTIGGYKAALHNPNVSDEAKHHAAQVIAAHAAATAQAEQAAPAGDAHQNHVIRGYKATLTNPNTSDEAKAHARAKLAELGIKEEVHEGNHEPHQHQGHSHEHHPRPHVHTPGHHVPEAQHEHHVLGGYKATLANPNTSDEAKAHAREMLAKAEQGVGGDTRDKEHEEHVMRGYKATLSNPNVSEEAKVHAREYLKAHGEHV</sequence>
<dbReference type="EMBL" id="JAODAN010000003">
    <property type="protein sequence ID" value="KAK1925354.1"/>
    <property type="molecule type" value="Genomic_DNA"/>
</dbReference>
<dbReference type="PANTHER" id="PTHR36576:SF1">
    <property type="entry name" value="UPF0654 PROTEIN C11D3.01C-RELATED"/>
    <property type="match status" value="1"/>
</dbReference>
<proteinExistence type="predicted"/>
<accession>A0AAD9FSG5</accession>
<evidence type="ECO:0000313" key="3">
    <source>
        <dbReference type="Proteomes" id="UP001182556"/>
    </source>
</evidence>